<dbReference type="GO" id="GO:0004413">
    <property type="term" value="F:homoserine kinase activity"/>
    <property type="evidence" value="ECO:0007669"/>
    <property type="project" value="TreeGrafter"/>
</dbReference>
<dbReference type="OrthoDB" id="241498at2"/>
<dbReference type="GO" id="GO:0009088">
    <property type="term" value="P:threonine biosynthetic process"/>
    <property type="evidence" value="ECO:0007669"/>
    <property type="project" value="TreeGrafter"/>
</dbReference>
<evidence type="ECO:0000259" key="2">
    <source>
        <dbReference type="Pfam" id="PF01636"/>
    </source>
</evidence>
<dbReference type="PANTHER" id="PTHR21064">
    <property type="entry name" value="AMINOGLYCOSIDE PHOSPHOTRANSFERASE DOMAIN-CONTAINING PROTEIN-RELATED"/>
    <property type="match status" value="1"/>
</dbReference>
<dbReference type="InterPro" id="IPR002575">
    <property type="entry name" value="Aminoglycoside_PTrfase"/>
</dbReference>
<dbReference type="InterPro" id="IPR011009">
    <property type="entry name" value="Kinase-like_dom_sf"/>
</dbReference>
<dbReference type="InterPro" id="IPR050249">
    <property type="entry name" value="Pseudomonas-type_ThrB"/>
</dbReference>
<evidence type="ECO:0000256" key="1">
    <source>
        <dbReference type="ARBA" id="ARBA00038240"/>
    </source>
</evidence>
<keyword evidence="3" id="KW-0808">Transferase</keyword>
<name>A0A1I3DDT0_9RHOB</name>
<proteinExistence type="inferred from homology"/>
<dbReference type="EMBL" id="FOQH01000002">
    <property type="protein sequence ID" value="SFH84922.1"/>
    <property type="molecule type" value="Genomic_DNA"/>
</dbReference>
<dbReference type="STRING" id="1114924.SAMN05216258_102533"/>
<dbReference type="AlphaFoldDB" id="A0A1I3DDT0"/>
<reference evidence="3 4" key="1">
    <citation type="submission" date="2016-10" db="EMBL/GenBank/DDBJ databases">
        <authorList>
            <person name="de Groot N.N."/>
        </authorList>
    </citation>
    <scope>NUCLEOTIDE SEQUENCE [LARGE SCALE GENOMIC DNA]</scope>
    <source>
        <strain evidence="3 4">CGMCC 1.11030</strain>
    </source>
</reference>
<dbReference type="SUPFAM" id="SSF56112">
    <property type="entry name" value="Protein kinase-like (PK-like)"/>
    <property type="match status" value="1"/>
</dbReference>
<evidence type="ECO:0000313" key="4">
    <source>
        <dbReference type="Proteomes" id="UP000199377"/>
    </source>
</evidence>
<evidence type="ECO:0000313" key="3">
    <source>
        <dbReference type="EMBL" id="SFH84922.1"/>
    </source>
</evidence>
<dbReference type="PANTHER" id="PTHR21064:SF6">
    <property type="entry name" value="AMINOGLYCOSIDE PHOSPHOTRANSFERASE DOMAIN-CONTAINING PROTEIN"/>
    <property type="match status" value="1"/>
</dbReference>
<organism evidence="3 4">
    <name type="scientific">Albimonas pacifica</name>
    <dbReference type="NCBI Taxonomy" id="1114924"/>
    <lineage>
        <taxon>Bacteria</taxon>
        <taxon>Pseudomonadati</taxon>
        <taxon>Pseudomonadota</taxon>
        <taxon>Alphaproteobacteria</taxon>
        <taxon>Rhodobacterales</taxon>
        <taxon>Paracoccaceae</taxon>
        <taxon>Albimonas</taxon>
    </lineage>
</organism>
<accession>A0A1I3DDT0</accession>
<dbReference type="Gene3D" id="3.90.1200.10">
    <property type="match status" value="1"/>
</dbReference>
<feature type="domain" description="Aminoglycoside phosphotransferase" evidence="2">
    <location>
        <begin position="39"/>
        <end position="276"/>
    </location>
</feature>
<comment type="similarity">
    <text evidence="1">Belongs to the pseudomonas-type ThrB family.</text>
</comment>
<dbReference type="RefSeq" id="WP_092858665.1">
    <property type="nucleotide sequence ID" value="NZ_FOQH01000002.1"/>
</dbReference>
<keyword evidence="4" id="KW-1185">Reference proteome</keyword>
<dbReference type="Proteomes" id="UP000199377">
    <property type="component" value="Unassembled WGS sequence"/>
</dbReference>
<protein>
    <submittedName>
        <fullName evidence="3">Ser/Thr protein kinase RdoA involved in Cpx stress response, MazF antagonist</fullName>
    </submittedName>
</protein>
<sequence>MTGLYTEAFLEDLRAHAGGLASQWGLSPETQATLLNISENATFRLDDPQAGAPVVVRVHRPAYHTPAEIASEIAWLEALRAEQVVATPAILPVAGGGKVATFVHDGETRHAVAFEWMEGAEPQAGAGLVPGFRDLGAISARLHAHVRRWAKPTGFIRKTWNWETTVGPVMHWGDWRDADGLDAEGRAILERTAQALRARLGAYGEGADRFGLIHADLRLANLLEGDGRLGVIDFDDCGFGWFAYDFAAAISFLETEPYIPDLAAAWLEGYAAVAPLPPEAEAMLPHMIMLRRMLLTAWIASHAETPTAQELVADGYTSGTVALAERHLATV</sequence>
<dbReference type="Pfam" id="PF01636">
    <property type="entry name" value="APH"/>
    <property type="match status" value="1"/>
</dbReference>
<keyword evidence="3" id="KW-0418">Kinase</keyword>
<gene>
    <name evidence="3" type="ORF">SAMN05216258_102533</name>
</gene>